<keyword evidence="5" id="KW-1185">Reference proteome</keyword>
<dbReference type="PANTHER" id="PTHR42760:SF133">
    <property type="entry name" value="3-OXOACYL-[ACYL-CARRIER-PROTEIN] REDUCTASE"/>
    <property type="match status" value="1"/>
</dbReference>
<comment type="similarity">
    <text evidence="1">Belongs to the short-chain dehydrogenases/reductases (SDR) family.</text>
</comment>
<dbReference type="SMART" id="SM00822">
    <property type="entry name" value="PKS_KR"/>
    <property type="match status" value="1"/>
</dbReference>
<dbReference type="Gene3D" id="3.40.50.720">
    <property type="entry name" value="NAD(P)-binding Rossmann-like Domain"/>
    <property type="match status" value="1"/>
</dbReference>
<proteinExistence type="inferred from homology"/>
<dbReference type="RefSeq" id="WP_021688705.1">
    <property type="nucleotide sequence ID" value="NZ_BASZ01000001.1"/>
</dbReference>
<name>U2ZZ59_9SPHN</name>
<dbReference type="GO" id="GO:0016616">
    <property type="term" value="F:oxidoreductase activity, acting on the CH-OH group of donors, NAD or NADP as acceptor"/>
    <property type="evidence" value="ECO:0007669"/>
    <property type="project" value="UniProtKB-ARBA"/>
</dbReference>
<dbReference type="Proteomes" id="UP000016568">
    <property type="component" value="Unassembled WGS sequence"/>
</dbReference>
<dbReference type="CDD" id="cd05233">
    <property type="entry name" value="SDR_c"/>
    <property type="match status" value="1"/>
</dbReference>
<protein>
    <submittedName>
        <fullName evidence="4">Putative oxidoreductase</fullName>
    </submittedName>
</protein>
<dbReference type="InterPro" id="IPR002347">
    <property type="entry name" value="SDR_fam"/>
</dbReference>
<organism evidence="4 5">
    <name type="scientific">Caenibius tardaugens NBRC 16725</name>
    <dbReference type="NCBI Taxonomy" id="1219035"/>
    <lineage>
        <taxon>Bacteria</taxon>
        <taxon>Pseudomonadati</taxon>
        <taxon>Pseudomonadota</taxon>
        <taxon>Alphaproteobacteria</taxon>
        <taxon>Sphingomonadales</taxon>
        <taxon>Erythrobacteraceae</taxon>
        <taxon>Caenibius</taxon>
    </lineage>
</organism>
<dbReference type="InterPro" id="IPR020904">
    <property type="entry name" value="Sc_DH/Rdtase_CS"/>
</dbReference>
<evidence type="ECO:0000313" key="5">
    <source>
        <dbReference type="Proteomes" id="UP000016568"/>
    </source>
</evidence>
<dbReference type="eggNOG" id="COG1028">
    <property type="taxonomic scope" value="Bacteria"/>
</dbReference>
<evidence type="ECO:0000256" key="2">
    <source>
        <dbReference type="ARBA" id="ARBA00023002"/>
    </source>
</evidence>
<dbReference type="GO" id="GO:0048038">
    <property type="term" value="F:quinone binding"/>
    <property type="evidence" value="ECO:0007669"/>
    <property type="project" value="TreeGrafter"/>
</dbReference>
<evidence type="ECO:0000313" key="4">
    <source>
        <dbReference type="EMBL" id="GAD47798.1"/>
    </source>
</evidence>
<dbReference type="EMBL" id="BASZ01000001">
    <property type="protein sequence ID" value="GAD47798.1"/>
    <property type="molecule type" value="Genomic_DNA"/>
</dbReference>
<dbReference type="InterPro" id="IPR057326">
    <property type="entry name" value="KR_dom"/>
</dbReference>
<dbReference type="AlphaFoldDB" id="U2ZZ59"/>
<evidence type="ECO:0000259" key="3">
    <source>
        <dbReference type="SMART" id="SM00822"/>
    </source>
</evidence>
<feature type="domain" description="Ketoreductase" evidence="3">
    <location>
        <begin position="4"/>
        <end position="179"/>
    </location>
</feature>
<evidence type="ECO:0000256" key="1">
    <source>
        <dbReference type="ARBA" id="ARBA00006484"/>
    </source>
</evidence>
<keyword evidence="2" id="KW-0560">Oxidoreductase</keyword>
<dbReference type="Pfam" id="PF00106">
    <property type="entry name" value="adh_short"/>
    <property type="match status" value="1"/>
</dbReference>
<reference evidence="4 5" key="1">
    <citation type="submission" date="2013-09" db="EMBL/GenBank/DDBJ databases">
        <title>Whole genome shotgun sequence of Novosphingobium tardaugens NBRC 16725.</title>
        <authorList>
            <person name="Isaki S."/>
            <person name="Hosoyama A."/>
            <person name="Tsuchikane K."/>
            <person name="Katsumata H."/>
            <person name="Ando Y."/>
            <person name="Yamazaki S."/>
            <person name="Fujita N."/>
        </authorList>
    </citation>
    <scope>NUCLEOTIDE SEQUENCE [LARGE SCALE GENOMIC DNA]</scope>
    <source>
        <strain evidence="4 5">NBRC 16725</strain>
    </source>
</reference>
<dbReference type="SUPFAM" id="SSF51735">
    <property type="entry name" value="NAD(P)-binding Rossmann-fold domains"/>
    <property type="match status" value="1"/>
</dbReference>
<accession>U2ZZ59</accession>
<dbReference type="GO" id="GO:0006633">
    <property type="term" value="P:fatty acid biosynthetic process"/>
    <property type="evidence" value="ECO:0007669"/>
    <property type="project" value="TreeGrafter"/>
</dbReference>
<dbReference type="InterPro" id="IPR036291">
    <property type="entry name" value="NAD(P)-bd_dom_sf"/>
</dbReference>
<gene>
    <name evidence="4" type="ORF">NT2_01_05720</name>
</gene>
<dbReference type="PROSITE" id="PS00061">
    <property type="entry name" value="ADH_SHORT"/>
    <property type="match status" value="1"/>
</dbReference>
<comment type="caution">
    <text evidence="4">The sequence shown here is derived from an EMBL/GenBank/DDBJ whole genome shotgun (WGS) entry which is preliminary data.</text>
</comment>
<dbReference type="PRINTS" id="PR00081">
    <property type="entry name" value="GDHRDH"/>
</dbReference>
<dbReference type="FunFam" id="3.40.50.720:FF:000084">
    <property type="entry name" value="Short-chain dehydrogenase reductase"/>
    <property type="match status" value="1"/>
</dbReference>
<dbReference type="PANTHER" id="PTHR42760">
    <property type="entry name" value="SHORT-CHAIN DEHYDROGENASES/REDUCTASES FAMILY MEMBER"/>
    <property type="match status" value="1"/>
</dbReference>
<sequence length="252" mass="26342">MNGRNVLLTGASSGVGRHLARLLGAKGANVICCARRQAELDSLVVEIEAAGGQALAQVCDVTDAASVAAAFDAAEERFGLVDSTIVNAGITNAMPAIRMSVESFDQLMAINLRGAFLTAREAGARLIAAGEGGLTRPRRVVFIASTAGRKPERGAAAYGASKAGMIMMAKTLALEWARHEINVNAVLPGFMPTDIIADYLDSEAGQKQIAGWPRKRTMPVEDLDAAMLFLLSAGSRSVSGIELVVDDTQSLA</sequence>